<protein>
    <recommendedName>
        <fullName evidence="1">HMG box domain-containing protein</fullName>
    </recommendedName>
</protein>
<dbReference type="OrthoDB" id="2409984at2759"/>
<gene>
    <name evidence="2" type="ORF">C2G38_2060371</name>
</gene>
<dbReference type="Proteomes" id="UP000266673">
    <property type="component" value="Unassembled WGS sequence"/>
</dbReference>
<sequence length="158" mass="18539">MEHQKIQMPSISEIEELDIGELAKNINKSLNAFFLYRKEFMKRALANGLRIKMTEMSKGAANSWKKEPRKIKNAYKRLSRKIDDLLQTKKQEKKTFQIVYDDKMEMVPQEAVYQEPLFTPIPSDEYICSLSVDDIAFLDLYGINVINLYSSDYFDFDC</sequence>
<dbReference type="Gene3D" id="1.10.30.10">
    <property type="entry name" value="High mobility group box domain"/>
    <property type="match status" value="1"/>
</dbReference>
<dbReference type="EMBL" id="QKWP01000079">
    <property type="protein sequence ID" value="RIB28029.1"/>
    <property type="molecule type" value="Genomic_DNA"/>
</dbReference>
<keyword evidence="3" id="KW-1185">Reference proteome</keyword>
<evidence type="ECO:0000313" key="3">
    <source>
        <dbReference type="Proteomes" id="UP000266673"/>
    </source>
</evidence>
<name>A0A397W3Z1_9GLOM</name>
<comment type="caution">
    <text evidence="2">The sequence shown here is derived from an EMBL/GenBank/DDBJ whole genome shotgun (WGS) entry which is preliminary data.</text>
</comment>
<evidence type="ECO:0000259" key="1">
    <source>
        <dbReference type="Pfam" id="PF00505"/>
    </source>
</evidence>
<proteinExistence type="predicted"/>
<dbReference type="InterPro" id="IPR036910">
    <property type="entry name" value="HMG_box_dom_sf"/>
</dbReference>
<dbReference type="SUPFAM" id="SSF47095">
    <property type="entry name" value="HMG-box"/>
    <property type="match status" value="1"/>
</dbReference>
<reference evidence="2 3" key="1">
    <citation type="submission" date="2018-06" db="EMBL/GenBank/DDBJ databases">
        <title>Comparative genomics reveals the genomic features of Rhizophagus irregularis, R. cerebriforme, R. diaphanum and Gigaspora rosea, and their symbiotic lifestyle signature.</title>
        <authorList>
            <person name="Morin E."/>
            <person name="San Clemente H."/>
            <person name="Chen E.C.H."/>
            <person name="De La Providencia I."/>
            <person name="Hainaut M."/>
            <person name="Kuo A."/>
            <person name="Kohler A."/>
            <person name="Murat C."/>
            <person name="Tang N."/>
            <person name="Roy S."/>
            <person name="Loubradou J."/>
            <person name="Henrissat B."/>
            <person name="Grigoriev I.V."/>
            <person name="Corradi N."/>
            <person name="Roux C."/>
            <person name="Martin F.M."/>
        </authorList>
    </citation>
    <scope>NUCLEOTIDE SEQUENCE [LARGE SCALE GENOMIC DNA]</scope>
    <source>
        <strain evidence="2 3">DAOM 194757</strain>
    </source>
</reference>
<organism evidence="2 3">
    <name type="scientific">Gigaspora rosea</name>
    <dbReference type="NCBI Taxonomy" id="44941"/>
    <lineage>
        <taxon>Eukaryota</taxon>
        <taxon>Fungi</taxon>
        <taxon>Fungi incertae sedis</taxon>
        <taxon>Mucoromycota</taxon>
        <taxon>Glomeromycotina</taxon>
        <taxon>Glomeromycetes</taxon>
        <taxon>Diversisporales</taxon>
        <taxon>Gigasporaceae</taxon>
        <taxon>Gigaspora</taxon>
    </lineage>
</organism>
<dbReference type="Pfam" id="PF00505">
    <property type="entry name" value="HMG_box"/>
    <property type="match status" value="1"/>
</dbReference>
<dbReference type="AlphaFoldDB" id="A0A397W3Z1"/>
<evidence type="ECO:0000313" key="2">
    <source>
        <dbReference type="EMBL" id="RIB28029.1"/>
    </source>
</evidence>
<feature type="domain" description="HMG box" evidence="1">
    <location>
        <begin position="28"/>
        <end position="83"/>
    </location>
</feature>
<dbReference type="InterPro" id="IPR009071">
    <property type="entry name" value="HMG_box_dom"/>
</dbReference>
<accession>A0A397W3Z1</accession>